<dbReference type="InterPro" id="IPR050721">
    <property type="entry name" value="Trk_Ktr_HKT_K-transport"/>
</dbReference>
<dbReference type="RefSeq" id="WP_144306576.1">
    <property type="nucleotide sequence ID" value="NZ_QMIF01000013.1"/>
</dbReference>
<feature type="domain" description="RCK N-terminal" evidence="5">
    <location>
        <begin position="1"/>
        <end position="117"/>
    </location>
</feature>
<gene>
    <name evidence="6" type="ORF">DQK91_16935</name>
</gene>
<sequence length="221" mass="24596">MRIVFIGASDTTIRTAELLIDKQYEVVIIEKEKERIDQLIETMDCSFLHGDGSSPAVLKETNPEEADVLLCLSDSDQDNLIAGLVGRSMGFTRVIVSIIDPDFEPICRELGLTDTIIPTRTISRFLADMVIGVDVLELRTVIKGAARIFSFTAGKDDAGNVEDLDLPSEAKVICLYRGADFILADESTEIRNKDEVVLLTHSKNMDALYERWTRTTGAHWT</sequence>
<evidence type="ECO:0000313" key="6">
    <source>
        <dbReference type="EMBL" id="TVM31890.1"/>
    </source>
</evidence>
<dbReference type="Gene3D" id="3.30.70.1450">
    <property type="entry name" value="Regulator of K+ conductance, C-terminal domain"/>
    <property type="match status" value="1"/>
</dbReference>
<comment type="caution">
    <text evidence="6">The sequence shown here is derived from an EMBL/GenBank/DDBJ whole genome shotgun (WGS) entry which is preliminary data.</text>
</comment>
<dbReference type="InterPro" id="IPR036721">
    <property type="entry name" value="RCK_C_sf"/>
</dbReference>
<dbReference type="OrthoDB" id="9776294at2"/>
<dbReference type="PANTHER" id="PTHR43833:SF5">
    <property type="entry name" value="TRK SYSTEM POTASSIUM UPTAKE PROTEIN TRKA"/>
    <property type="match status" value="1"/>
</dbReference>
<dbReference type="GO" id="GO:0015079">
    <property type="term" value="F:potassium ion transmembrane transporter activity"/>
    <property type="evidence" value="ECO:0007669"/>
    <property type="project" value="InterPro"/>
</dbReference>
<dbReference type="InterPro" id="IPR006036">
    <property type="entry name" value="K_uptake_TrkA"/>
</dbReference>
<evidence type="ECO:0000256" key="1">
    <source>
        <dbReference type="ARBA" id="ARBA00022448"/>
    </source>
</evidence>
<evidence type="ECO:0000256" key="4">
    <source>
        <dbReference type="ARBA" id="ARBA00023065"/>
    </source>
</evidence>
<keyword evidence="3" id="KW-0630">Potassium</keyword>
<dbReference type="EMBL" id="QMIF01000013">
    <property type="protein sequence ID" value="TVM31890.1"/>
    <property type="molecule type" value="Genomic_DNA"/>
</dbReference>
<protein>
    <submittedName>
        <fullName evidence="6">TrkA family potassium uptake protein</fullName>
    </submittedName>
</protein>
<evidence type="ECO:0000256" key="3">
    <source>
        <dbReference type="ARBA" id="ARBA00022958"/>
    </source>
</evidence>
<organism evidence="6 7">
    <name type="scientific">Oceanidesulfovibrio marinus</name>
    <dbReference type="NCBI Taxonomy" id="370038"/>
    <lineage>
        <taxon>Bacteria</taxon>
        <taxon>Pseudomonadati</taxon>
        <taxon>Thermodesulfobacteriota</taxon>
        <taxon>Desulfovibrionia</taxon>
        <taxon>Desulfovibrionales</taxon>
        <taxon>Desulfovibrionaceae</taxon>
        <taxon>Oceanidesulfovibrio</taxon>
    </lineage>
</organism>
<dbReference type="PANTHER" id="PTHR43833">
    <property type="entry name" value="POTASSIUM CHANNEL PROTEIN 2-RELATED-RELATED"/>
    <property type="match status" value="1"/>
</dbReference>
<dbReference type="SUPFAM" id="SSF51735">
    <property type="entry name" value="NAD(P)-binding Rossmann-fold domains"/>
    <property type="match status" value="1"/>
</dbReference>
<dbReference type="Pfam" id="PF02254">
    <property type="entry name" value="TrkA_N"/>
    <property type="match status" value="1"/>
</dbReference>
<reference evidence="6 7" key="1">
    <citation type="submission" date="2018-06" db="EMBL/GenBank/DDBJ databases">
        <title>Complete genome of Desulfovibrio marinus P48SEP.</title>
        <authorList>
            <person name="Crispim J.S."/>
            <person name="Vidigal P.M.P."/>
            <person name="Silva L.C.F."/>
            <person name="Araujo L.C."/>
            <person name="Laguardia C.N."/>
            <person name="Dias R.S."/>
            <person name="Sousa M.P."/>
            <person name="Paula S.O."/>
            <person name="Silva C."/>
        </authorList>
    </citation>
    <scope>NUCLEOTIDE SEQUENCE [LARGE SCALE GENOMIC DNA]</scope>
    <source>
        <strain evidence="6 7">P48SEP</strain>
    </source>
</reference>
<keyword evidence="2" id="KW-0633">Potassium transport</keyword>
<dbReference type="PROSITE" id="PS51201">
    <property type="entry name" value="RCK_N"/>
    <property type="match status" value="1"/>
</dbReference>
<accession>A0A6P1ZD26</accession>
<evidence type="ECO:0000256" key="2">
    <source>
        <dbReference type="ARBA" id="ARBA00022538"/>
    </source>
</evidence>
<name>A0A6P1ZD26_9BACT</name>
<evidence type="ECO:0000313" key="7">
    <source>
        <dbReference type="Proteomes" id="UP000434052"/>
    </source>
</evidence>
<proteinExistence type="predicted"/>
<dbReference type="GO" id="GO:0005886">
    <property type="term" value="C:plasma membrane"/>
    <property type="evidence" value="ECO:0007669"/>
    <property type="project" value="InterPro"/>
</dbReference>
<dbReference type="InterPro" id="IPR003148">
    <property type="entry name" value="RCK_N"/>
</dbReference>
<dbReference type="Gene3D" id="3.40.50.720">
    <property type="entry name" value="NAD(P)-binding Rossmann-like Domain"/>
    <property type="match status" value="1"/>
</dbReference>
<dbReference type="AlphaFoldDB" id="A0A6P1ZD26"/>
<evidence type="ECO:0000259" key="5">
    <source>
        <dbReference type="PROSITE" id="PS51201"/>
    </source>
</evidence>
<dbReference type="InterPro" id="IPR036291">
    <property type="entry name" value="NAD(P)-bd_dom_sf"/>
</dbReference>
<dbReference type="PRINTS" id="PR00335">
    <property type="entry name" value="KUPTAKETRKA"/>
</dbReference>
<dbReference type="Proteomes" id="UP000434052">
    <property type="component" value="Unassembled WGS sequence"/>
</dbReference>
<keyword evidence="4" id="KW-0406">Ion transport</keyword>
<keyword evidence="1" id="KW-0813">Transport</keyword>